<evidence type="ECO:0000256" key="1">
    <source>
        <dbReference type="ARBA" id="ARBA00004141"/>
    </source>
</evidence>
<keyword evidence="8" id="KW-0732">Signal</keyword>
<dbReference type="InterPro" id="IPR028082">
    <property type="entry name" value="Peripla_BP_I"/>
</dbReference>
<feature type="domain" description="Receptor ligand binding region" evidence="9">
    <location>
        <begin position="244"/>
        <end position="622"/>
    </location>
</feature>
<evidence type="ECO:0000256" key="2">
    <source>
        <dbReference type="ARBA" id="ARBA00022692"/>
    </source>
</evidence>
<feature type="transmembrane region" description="Helical" evidence="7">
    <location>
        <begin position="1879"/>
        <end position="1902"/>
    </location>
</feature>
<feature type="transmembrane region" description="Helical" evidence="7">
    <location>
        <begin position="1944"/>
        <end position="1970"/>
    </location>
</feature>
<keyword evidence="6" id="KW-0325">Glycoprotein</keyword>
<comment type="caution">
    <text evidence="11">The sequence shown here is derived from an EMBL/GenBank/DDBJ whole genome shotgun (WGS) entry which is preliminary data.</text>
</comment>
<dbReference type="GO" id="GO:0004930">
    <property type="term" value="F:G protein-coupled receptor activity"/>
    <property type="evidence" value="ECO:0007669"/>
    <property type="project" value="InterPro"/>
</dbReference>
<keyword evidence="3 7" id="KW-1133">Transmembrane helix</keyword>
<evidence type="ECO:0000259" key="10">
    <source>
        <dbReference type="Pfam" id="PF07699"/>
    </source>
</evidence>
<keyword evidence="5" id="KW-0675">Receptor</keyword>
<dbReference type="Gene3D" id="3.40.50.2300">
    <property type="match status" value="9"/>
</dbReference>
<keyword evidence="4 7" id="KW-0472">Membrane</keyword>
<evidence type="ECO:0000256" key="7">
    <source>
        <dbReference type="SAM" id="Phobius"/>
    </source>
</evidence>
<feature type="transmembrane region" description="Helical" evidence="7">
    <location>
        <begin position="1982"/>
        <end position="2007"/>
    </location>
</feature>
<dbReference type="InterPro" id="IPR000337">
    <property type="entry name" value="GPCR_3"/>
</dbReference>
<feature type="transmembrane region" description="Helical" evidence="7">
    <location>
        <begin position="2027"/>
        <end position="2048"/>
    </location>
</feature>
<evidence type="ECO:0000256" key="3">
    <source>
        <dbReference type="ARBA" id="ARBA00022989"/>
    </source>
</evidence>
<dbReference type="Proteomes" id="UP001190700">
    <property type="component" value="Unassembled WGS sequence"/>
</dbReference>
<evidence type="ECO:0000313" key="12">
    <source>
        <dbReference type="Proteomes" id="UP001190700"/>
    </source>
</evidence>
<feature type="domain" description="Receptor ligand binding region" evidence="9">
    <location>
        <begin position="1153"/>
        <end position="1531"/>
    </location>
</feature>
<comment type="subcellular location">
    <subcellularLocation>
        <location evidence="1">Membrane</location>
        <topology evidence="1">Multi-pass membrane protein</topology>
    </subcellularLocation>
</comment>
<dbReference type="SMART" id="SM01411">
    <property type="entry name" value="Ephrin_rec_like"/>
    <property type="match status" value="2"/>
</dbReference>
<evidence type="ECO:0000256" key="6">
    <source>
        <dbReference type="ARBA" id="ARBA00023180"/>
    </source>
</evidence>
<feature type="transmembrane region" description="Helical" evidence="7">
    <location>
        <begin position="2250"/>
        <end position="2267"/>
    </location>
</feature>
<keyword evidence="12" id="KW-1185">Reference proteome</keyword>
<feature type="chain" id="PRO_5042008296" description="Receptor ligand binding region domain-containing protein" evidence="8">
    <location>
        <begin position="38"/>
        <end position="2346"/>
    </location>
</feature>
<name>A0AAE0EVL1_9CHLO</name>
<gene>
    <name evidence="11" type="ORF">CYMTET_49646</name>
</gene>
<sequence length="2346" mass="255341">MTEANFFQAEPTKKGRMRLLSGSLKFILLLLGHAAAAEHLAGHPELGSELTSSKLRHMQFQSARSKTDKDSGVVDALKALIDHIDSHFSDNNSVLTTLDNVSIEVAPLYKLRITMPAEDAARETNGLAGASFEGFVVDAGKLGMHVVDVQQVQTNTSHTTQVLPQRQRITSEHVASGNGIQTPTHQSPKNYEKLSSVELHQPRSLLADSAYRGLAPPTHSMSVLLGCTLNLIYQGQIDHFNHHALAAFDMAIKEINAAEDLLPNVHLQYSLVDDKCDEATATDAAFNFLSLGVDAVLGTACSSTSLTMQNLLPYGSVPQVSFFATSSSFSPSLDGDGEDPYPYFMRTVASDTYQARAMADLVHFYGWRYAVTVAIEDDYGLSGISAFHDNAAALGIAITAQLTYAAGTSDFSEVVRGLQEARCYIIVTFGFSTETGMLMEQAYASGVGGAGYVWIGSEATASANTWEAMSSDLSEEARNDIMRGFLALTPSINKTTPEYLGFVERWASQPATVNDETGECSEEVDALGAPIWKRYDVDEDLTTYDACVGMNFSKAEHQGDNILTSAFSIYDATYVVGRALHELLWNQSREVLVGEELRDAMLAQAFLGVSGPVAFDSAGDRSVGLVYEVVNHAGNSDLLGVAQWSVEQGYVECGADTGGGDCWPVQWSTGMAPPRHSMSILLGSVFWLYRDGYSRVTEHALAAFDMAIKEINAAEDLLPNVHLQYSFVDDKCDEATANDAAFNFLSLGVDAVLGTACSSTSLTMQNILPYGSVPQVSFFATSSSFSPSLDGDGEDPYPYFMRTVASDTYQARAMADLVHFYGWRYAVTVAIEDDYGLSGISAFHDNAAALGIAITAQLTYAAGTSDFSEVVRGLQEARCYIIVTFGFSTETGMLMEQAYASGVGGAGYVWIGSEGTARADTWEAMSSDLSEEARNDIMRGFLALTPSINKTTPEYLGFVERWASQPATVNDETGECSEEVDALGAPIWKRYDVDEDLTTYDACVGMNFSKAEHQGDNILASAFSMYDATYVVGRALHELLWNQSREVLVGEELRDAMLAQAFLGVSGPVAFDSAGDRSVGLVYEVVNHAGNSDLRGVAQWSVEQGYVECGADTGGGDCWPVQWSTGHLAPSKEGYSLVGIALALLDNGVSADLSAAKMAIEEINHDDSMLPNVEMKFILHDSKCNEQVGEDVSYAQYEAGVDAVIGLTCSAGALGAQHVFNRYYIPQVSGSATSTALSDNAEGNGKDPYPYFMRTVASDTYQARAMADLVHFYGWRYAVTVAIEDDYGLSGISAFHDNAAALGIAITAQLTYAAGTSDFSEVVRGLQEARCYIIVTFGFSTETGRLMEQAYASGVGGAGYVWIGSESAASADTWEAMSSDLSEEARNDIMRGFLALTPSTNKTTPEYLGFVERWASQPATVNDETGECSEEVDALGAPIWKRYDVDEDLTTYDACVGMNFSNGNMPAHFAAYYYDAAYVVGRALHDLTQNWTQGTQGGARLGGAELRDAMLAQAFLGVSGPVAFDSAGDRSVGLVYEVVNHAGNSSLLGVAQWSVEQGYVECGADTGGGDCWPVQWSTGEHGQYAAPSDGSCMLGSVYDAQIFACSICSAGTFHNTSADECALCSAGSISLEAGSRECLPCSVVSGQGYYQNREGQTTCKLCPAGATTNGITAVGKPEHWRDTSDRDLFYACLTSDACKGEATPYAGPGCREGHSGPLCEVCAEGWSRSRPFTRTLCEECASQRGGLKTWLVPGVMAALVLLVATWFLYSPYMKYAWARRQRKEAEPDMQGLEVEEATARAMTEAAFTEGATQTRPSVTTTFLQRQQLQSMLRQVAHVLEPLKFTLQQLGELVQQVGAAMGVDDALREMKSSGFEPGKLATEILAAVVSFSQVIGIFTGLVYKWPDSLKYVFETINFYAIFTWPHFLNIQCEVSLQNLPEIYPVWLIGAIFLPCIFLVLHATSYSGILAFPQLFRRTNLRALICVLFFFYPIISENIIMIIPCRSIYEDIYLLHDLATKCYTDEYQRLFGFAFLAVLVFIVGVPLFFLRTMLTAELPRLLLEKRKDARLANLVFHFSSDLVVEKVPVDSAREMLTGGLIDTITLRLNIACVQAAEDATRPKALPSPCDGASPEKKIKSLLGHARRIKLYPQYGLRWMARPMPKDGRPLPPLHMLEREAIMRAGFLFSPYRPEYWYFEVVESIRKLLLVCVQVLLADVRNQLTFTMCICASYLSCLHLIRPHANTLTRTVYVTYAYVLAINTFYAWILEAEMLNASEAVQAYMAAILAALNVVAFIVPGIVGVVLLGSMFPTSVNTYYNKANQLISNARQFSLIQRYGNLRMPMAGK</sequence>
<accession>A0AAE0EVL1</accession>
<organism evidence="11 12">
    <name type="scientific">Cymbomonas tetramitiformis</name>
    <dbReference type="NCBI Taxonomy" id="36881"/>
    <lineage>
        <taxon>Eukaryota</taxon>
        <taxon>Viridiplantae</taxon>
        <taxon>Chlorophyta</taxon>
        <taxon>Pyramimonadophyceae</taxon>
        <taxon>Pyramimonadales</taxon>
        <taxon>Pyramimonadaceae</taxon>
        <taxon>Cymbomonas</taxon>
    </lineage>
</organism>
<reference evidence="11 12" key="1">
    <citation type="journal article" date="2015" name="Genome Biol. Evol.">
        <title>Comparative Genomics of a Bacterivorous Green Alga Reveals Evolutionary Causalities and Consequences of Phago-Mixotrophic Mode of Nutrition.</title>
        <authorList>
            <person name="Burns J.A."/>
            <person name="Paasch A."/>
            <person name="Narechania A."/>
            <person name="Kim E."/>
        </authorList>
    </citation>
    <scope>NUCLEOTIDE SEQUENCE [LARGE SCALE GENOMIC DNA]</scope>
    <source>
        <strain evidence="11 12">PLY_AMNH</strain>
    </source>
</reference>
<feature type="domain" description="Receptor ligand binding region" evidence="9">
    <location>
        <begin position="700"/>
        <end position="1078"/>
    </location>
</feature>
<feature type="transmembrane region" description="Helical" evidence="7">
    <location>
        <begin position="2279"/>
        <end position="2305"/>
    </location>
</feature>
<feature type="transmembrane region" description="Helical" evidence="7">
    <location>
        <begin position="1750"/>
        <end position="1772"/>
    </location>
</feature>
<dbReference type="PANTHER" id="PTHR24060">
    <property type="entry name" value="METABOTROPIC GLUTAMATE RECEPTOR"/>
    <property type="match status" value="1"/>
</dbReference>
<dbReference type="InterPro" id="IPR011641">
    <property type="entry name" value="Tyr-kin_ephrin_A/B_rcpt-like"/>
</dbReference>
<feature type="signal peptide" evidence="8">
    <location>
        <begin position="1"/>
        <end position="37"/>
    </location>
</feature>
<dbReference type="Pfam" id="PF01094">
    <property type="entry name" value="ANF_receptor"/>
    <property type="match status" value="3"/>
</dbReference>
<dbReference type="InterPro" id="IPR001828">
    <property type="entry name" value="ANF_lig-bd_rcpt"/>
</dbReference>
<dbReference type="InterPro" id="IPR050726">
    <property type="entry name" value="mGluR"/>
</dbReference>
<protein>
    <recommendedName>
        <fullName evidence="13">Receptor ligand binding region domain-containing protein</fullName>
    </recommendedName>
</protein>
<keyword evidence="2 7" id="KW-0812">Transmembrane</keyword>
<evidence type="ECO:0008006" key="13">
    <source>
        <dbReference type="Google" id="ProtNLM"/>
    </source>
</evidence>
<evidence type="ECO:0000256" key="5">
    <source>
        <dbReference type="ARBA" id="ARBA00023170"/>
    </source>
</evidence>
<dbReference type="Pfam" id="PF07699">
    <property type="entry name" value="Ephrin_rec_like"/>
    <property type="match status" value="1"/>
</dbReference>
<dbReference type="EMBL" id="LGRX02033620">
    <property type="protein sequence ID" value="KAK3240520.1"/>
    <property type="molecule type" value="Genomic_DNA"/>
</dbReference>
<dbReference type="GO" id="GO:0016020">
    <property type="term" value="C:membrane"/>
    <property type="evidence" value="ECO:0007669"/>
    <property type="project" value="UniProtKB-SubCell"/>
</dbReference>
<evidence type="ECO:0000313" key="11">
    <source>
        <dbReference type="EMBL" id="KAK3240520.1"/>
    </source>
</evidence>
<feature type="domain" description="Tyrosine-protein kinase ephrin type A/B receptor-like" evidence="10">
    <location>
        <begin position="1632"/>
        <end position="1674"/>
    </location>
</feature>
<evidence type="ECO:0000259" key="9">
    <source>
        <dbReference type="Pfam" id="PF01094"/>
    </source>
</evidence>
<evidence type="ECO:0000256" key="4">
    <source>
        <dbReference type="ARBA" id="ARBA00023136"/>
    </source>
</evidence>
<dbReference type="SUPFAM" id="SSF53822">
    <property type="entry name" value="Periplasmic binding protein-like I"/>
    <property type="match status" value="3"/>
</dbReference>
<dbReference type="PRINTS" id="PR00248">
    <property type="entry name" value="GPCRMGR"/>
</dbReference>
<proteinExistence type="predicted"/>
<evidence type="ECO:0000256" key="8">
    <source>
        <dbReference type="SAM" id="SignalP"/>
    </source>
</evidence>